<evidence type="ECO:0000256" key="7">
    <source>
        <dbReference type="SAM" id="MobiDB-lite"/>
    </source>
</evidence>
<dbReference type="InterPro" id="IPR005467">
    <property type="entry name" value="His_kinase_dom"/>
</dbReference>
<evidence type="ECO:0000256" key="4">
    <source>
        <dbReference type="ARBA" id="ARBA00022679"/>
    </source>
</evidence>
<evidence type="ECO:0000313" key="11">
    <source>
        <dbReference type="EMBL" id="SFF37459.1"/>
    </source>
</evidence>
<dbReference type="Pfam" id="PF02518">
    <property type="entry name" value="HATPase_c"/>
    <property type="match status" value="1"/>
</dbReference>
<gene>
    <name evidence="11" type="ORF">SAMN04488120_10344</name>
</gene>
<evidence type="ECO:0000259" key="10">
    <source>
        <dbReference type="PROSITE" id="PS50110"/>
    </source>
</evidence>
<protein>
    <recommendedName>
        <fullName evidence="2">histidine kinase</fullName>
        <ecNumber evidence="2">2.7.13.3</ecNumber>
    </recommendedName>
</protein>
<sequence>MPQAQSFDRPEKEPPDAPEDGLRSLQGELILLIADQARRVPFLVVFSAGLVALLVAAHVPPMYPAAWWVLTALATWVHSRIVGGLPSDGARSEAARLRLAALSFTGHAMVLAAVFAFFPFVPVTTGAVITIYSVALCAATLPATAGYRPIFLPYAVVTLGPIAPLWALTPGIAASGFDRLVFVVMTAVYFAAMLGHAKGAYRVFTESYAIRQQRLDLNRQLRRALEQAQSASRAKTRFLASASHDLRQPIHALSLFTGSLLMRPLDPRTSAIAEQIDKSVKTLASQLDALLDVSRLDAGVIDRAIETVDLKVLLTQLGEEFAPQAQKKGLRLHVHCPQSVLVSTDPLLFQRILRNLLSNAIKYTEHGHVELRAQALGDKVRVSVADTGPGIPAEEQERVFEEFYQLNNPERDRSKGLGLGLAIVRRLTALLDLELRLESAVGQGSCFSVDVPAAAQRETSMLDTQAAQVTAEASRIQVLVVDDEETIRLGMKTLLEEMGFGVEAVSSTEAAIECSRRFCPSVVLADFRLRGSDSGIRTIQALRAVWPDLPALLISGDTAPDRLREAHDAGVKLLHKPVAASALRDAIIEAVQA</sequence>
<feature type="modified residue" description="4-aspartylphosphate" evidence="6">
    <location>
        <position position="526"/>
    </location>
</feature>
<dbReference type="InterPro" id="IPR004358">
    <property type="entry name" value="Sig_transdc_His_kin-like_C"/>
</dbReference>
<dbReference type="InterPro" id="IPR003594">
    <property type="entry name" value="HATPase_dom"/>
</dbReference>
<dbReference type="SUPFAM" id="SSF47384">
    <property type="entry name" value="Homodimeric domain of signal transducing histidine kinase"/>
    <property type="match status" value="1"/>
</dbReference>
<feature type="transmembrane region" description="Helical" evidence="8">
    <location>
        <begin position="65"/>
        <end position="85"/>
    </location>
</feature>
<dbReference type="GO" id="GO:0005886">
    <property type="term" value="C:plasma membrane"/>
    <property type="evidence" value="ECO:0007669"/>
    <property type="project" value="TreeGrafter"/>
</dbReference>
<dbReference type="GO" id="GO:0009927">
    <property type="term" value="F:histidine phosphotransfer kinase activity"/>
    <property type="evidence" value="ECO:0007669"/>
    <property type="project" value="TreeGrafter"/>
</dbReference>
<dbReference type="Proteomes" id="UP000199771">
    <property type="component" value="Unassembled WGS sequence"/>
</dbReference>
<organism evidence="11 12">
    <name type="scientific">Fontimonas thermophila</name>
    <dbReference type="NCBI Taxonomy" id="1076937"/>
    <lineage>
        <taxon>Bacteria</taxon>
        <taxon>Pseudomonadati</taxon>
        <taxon>Pseudomonadota</taxon>
        <taxon>Gammaproteobacteria</taxon>
        <taxon>Nevskiales</taxon>
        <taxon>Nevskiaceae</taxon>
        <taxon>Fontimonas</taxon>
    </lineage>
</organism>
<dbReference type="CDD" id="cd00082">
    <property type="entry name" value="HisKA"/>
    <property type="match status" value="1"/>
</dbReference>
<feature type="transmembrane region" description="Helical" evidence="8">
    <location>
        <begin position="150"/>
        <end position="168"/>
    </location>
</feature>
<keyword evidence="8" id="KW-0812">Transmembrane</keyword>
<keyword evidence="4" id="KW-0808">Transferase</keyword>
<evidence type="ECO:0000256" key="2">
    <source>
        <dbReference type="ARBA" id="ARBA00012438"/>
    </source>
</evidence>
<feature type="transmembrane region" description="Helical" evidence="8">
    <location>
        <begin position="180"/>
        <end position="201"/>
    </location>
</feature>
<dbReference type="CDD" id="cd00156">
    <property type="entry name" value="REC"/>
    <property type="match status" value="1"/>
</dbReference>
<dbReference type="PANTHER" id="PTHR43047">
    <property type="entry name" value="TWO-COMPONENT HISTIDINE PROTEIN KINASE"/>
    <property type="match status" value="1"/>
</dbReference>
<feature type="region of interest" description="Disordered" evidence="7">
    <location>
        <begin position="1"/>
        <end position="20"/>
    </location>
</feature>
<evidence type="ECO:0000256" key="1">
    <source>
        <dbReference type="ARBA" id="ARBA00000085"/>
    </source>
</evidence>
<dbReference type="PANTHER" id="PTHR43047:SF9">
    <property type="entry name" value="HISTIDINE KINASE"/>
    <property type="match status" value="1"/>
</dbReference>
<dbReference type="InterPro" id="IPR011006">
    <property type="entry name" value="CheY-like_superfamily"/>
</dbReference>
<name>A0A1I2I4S4_9GAMM</name>
<feature type="transmembrane region" description="Helical" evidence="8">
    <location>
        <begin position="124"/>
        <end position="143"/>
    </location>
</feature>
<dbReference type="FunFam" id="3.30.565.10:FF:000049">
    <property type="entry name" value="Two-component sensor histidine kinase"/>
    <property type="match status" value="1"/>
</dbReference>
<dbReference type="InterPro" id="IPR001789">
    <property type="entry name" value="Sig_transdc_resp-reg_receiver"/>
</dbReference>
<feature type="domain" description="Histidine kinase" evidence="9">
    <location>
        <begin position="241"/>
        <end position="455"/>
    </location>
</feature>
<feature type="transmembrane region" description="Helical" evidence="8">
    <location>
        <begin position="40"/>
        <end position="59"/>
    </location>
</feature>
<dbReference type="Gene3D" id="3.30.565.10">
    <property type="entry name" value="Histidine kinase-like ATPase, C-terminal domain"/>
    <property type="match status" value="1"/>
</dbReference>
<dbReference type="RefSeq" id="WP_091532017.1">
    <property type="nucleotide sequence ID" value="NZ_FOOC01000003.1"/>
</dbReference>
<evidence type="ECO:0000259" key="9">
    <source>
        <dbReference type="PROSITE" id="PS50109"/>
    </source>
</evidence>
<keyword evidence="12" id="KW-1185">Reference proteome</keyword>
<keyword evidence="5 11" id="KW-0418">Kinase</keyword>
<dbReference type="Pfam" id="PF00512">
    <property type="entry name" value="HisKA"/>
    <property type="match status" value="1"/>
</dbReference>
<dbReference type="SMART" id="SM00387">
    <property type="entry name" value="HATPase_c"/>
    <property type="match status" value="1"/>
</dbReference>
<dbReference type="SUPFAM" id="SSF55874">
    <property type="entry name" value="ATPase domain of HSP90 chaperone/DNA topoisomerase II/histidine kinase"/>
    <property type="match status" value="1"/>
</dbReference>
<reference evidence="11 12" key="1">
    <citation type="submission" date="2016-10" db="EMBL/GenBank/DDBJ databases">
        <authorList>
            <person name="de Groot N.N."/>
        </authorList>
    </citation>
    <scope>NUCLEOTIDE SEQUENCE [LARGE SCALE GENOMIC DNA]</scope>
    <source>
        <strain evidence="11 12">DSM 23609</strain>
    </source>
</reference>
<dbReference type="SMART" id="SM00388">
    <property type="entry name" value="HisKA"/>
    <property type="match status" value="1"/>
</dbReference>
<dbReference type="GO" id="GO:0000155">
    <property type="term" value="F:phosphorelay sensor kinase activity"/>
    <property type="evidence" value="ECO:0007669"/>
    <property type="project" value="InterPro"/>
</dbReference>
<dbReference type="PRINTS" id="PR00344">
    <property type="entry name" value="BCTRLSENSOR"/>
</dbReference>
<keyword evidence="3 6" id="KW-0597">Phosphoprotein</keyword>
<dbReference type="InterPro" id="IPR036097">
    <property type="entry name" value="HisK_dim/P_sf"/>
</dbReference>
<dbReference type="EMBL" id="FOOC01000003">
    <property type="protein sequence ID" value="SFF37459.1"/>
    <property type="molecule type" value="Genomic_DNA"/>
</dbReference>
<dbReference type="InterPro" id="IPR036890">
    <property type="entry name" value="HATPase_C_sf"/>
</dbReference>
<dbReference type="AlphaFoldDB" id="A0A1I2I4S4"/>
<comment type="catalytic activity">
    <reaction evidence="1">
        <text>ATP + protein L-histidine = ADP + protein N-phospho-L-histidine.</text>
        <dbReference type="EC" id="2.7.13.3"/>
    </reaction>
</comment>
<dbReference type="SUPFAM" id="SSF52172">
    <property type="entry name" value="CheY-like"/>
    <property type="match status" value="1"/>
</dbReference>
<proteinExistence type="predicted"/>
<accession>A0A1I2I4S4</accession>
<evidence type="ECO:0000256" key="5">
    <source>
        <dbReference type="ARBA" id="ARBA00022777"/>
    </source>
</evidence>
<evidence type="ECO:0000256" key="3">
    <source>
        <dbReference type="ARBA" id="ARBA00022553"/>
    </source>
</evidence>
<dbReference type="Gene3D" id="1.10.287.130">
    <property type="match status" value="1"/>
</dbReference>
<dbReference type="PROSITE" id="PS50109">
    <property type="entry name" value="HIS_KIN"/>
    <property type="match status" value="1"/>
</dbReference>
<dbReference type="InterPro" id="IPR003661">
    <property type="entry name" value="HisK_dim/P_dom"/>
</dbReference>
<keyword evidence="8" id="KW-0472">Membrane</keyword>
<dbReference type="STRING" id="1076937.SAMN04488120_10344"/>
<evidence type="ECO:0000313" key="12">
    <source>
        <dbReference type="Proteomes" id="UP000199771"/>
    </source>
</evidence>
<dbReference type="OrthoDB" id="9764438at2"/>
<dbReference type="EC" id="2.7.13.3" evidence="2"/>
<dbReference type="PROSITE" id="PS50110">
    <property type="entry name" value="RESPONSE_REGULATORY"/>
    <property type="match status" value="1"/>
</dbReference>
<evidence type="ECO:0000256" key="6">
    <source>
        <dbReference type="PROSITE-ProRule" id="PRU00169"/>
    </source>
</evidence>
<evidence type="ECO:0000256" key="8">
    <source>
        <dbReference type="SAM" id="Phobius"/>
    </source>
</evidence>
<dbReference type="Gene3D" id="3.40.50.2300">
    <property type="match status" value="1"/>
</dbReference>
<feature type="domain" description="Response regulatory" evidence="10">
    <location>
        <begin position="477"/>
        <end position="591"/>
    </location>
</feature>
<dbReference type="CDD" id="cd16922">
    <property type="entry name" value="HATPase_EvgS-ArcB-TorS-like"/>
    <property type="match status" value="1"/>
</dbReference>
<feature type="transmembrane region" description="Helical" evidence="8">
    <location>
        <begin position="97"/>
        <end position="118"/>
    </location>
</feature>
<dbReference type="Pfam" id="PF00072">
    <property type="entry name" value="Response_reg"/>
    <property type="match status" value="1"/>
</dbReference>
<keyword evidence="8" id="KW-1133">Transmembrane helix</keyword>
<dbReference type="SMART" id="SM00448">
    <property type="entry name" value="REC"/>
    <property type="match status" value="1"/>
</dbReference>